<organism evidence="1 2">
    <name type="scientific">candidate division WOR-1 bacterium RIFOXYB2_FULL_36_35</name>
    <dbReference type="NCBI Taxonomy" id="1802578"/>
    <lineage>
        <taxon>Bacteria</taxon>
        <taxon>Bacillati</taxon>
        <taxon>Saganbacteria</taxon>
    </lineage>
</organism>
<dbReference type="AlphaFoldDB" id="A0A1F4S2A9"/>
<dbReference type="EMBL" id="MEUA01000034">
    <property type="protein sequence ID" value="OGC14561.1"/>
    <property type="molecule type" value="Genomic_DNA"/>
</dbReference>
<dbReference type="Gene3D" id="1.25.40.10">
    <property type="entry name" value="Tetratricopeptide repeat domain"/>
    <property type="match status" value="1"/>
</dbReference>
<evidence type="ECO:0000313" key="1">
    <source>
        <dbReference type="EMBL" id="OGC14561.1"/>
    </source>
</evidence>
<dbReference type="InterPro" id="IPR011990">
    <property type="entry name" value="TPR-like_helical_dom_sf"/>
</dbReference>
<comment type="caution">
    <text evidence="1">The sequence shown here is derived from an EMBL/GenBank/DDBJ whole genome shotgun (WGS) entry which is preliminary data.</text>
</comment>
<sequence length="460" mass="53069">MSNNDERETWSQLFNNASDALDFFINRNKVLYPESFAVNYELYDFYRANSEFLKAKEFLAKAFKYFPREENNMEIVDRMSLQLEYFLAIAQSSEFTGKGFSFDSLPVETIPYDNFNPNEATTKPSLGSELSIFTNPYGVTNYDYYYLSDENTFNVNIKSIASQLGCTEIQSLTPKQALELAAQITMSLLRFQDKTDKIDRPDKPLEERIKEGGGVCRNYITLFKAVFTEIKKANGKMENLFLGYLQNHNHVWSVVLEVRQDKIVATQIDITAADEASPLEALDRHHFGFEGAGHEKSASEILLDEGLALLDKGKDMKALIKFNDIQYHFPNSKEAIEALLILTRLYLRLNDPRNTIKTLQKLDARKSELSNLQLRTLNEYKAVIELKKHNLPEALKYFDLQLKLAFPWERDVILIIQAGILMDFNLFTEAQSKLDMVNKENCSERVLEKYNFIESSLRPK</sequence>
<dbReference type="Proteomes" id="UP000177905">
    <property type="component" value="Unassembled WGS sequence"/>
</dbReference>
<protein>
    <submittedName>
        <fullName evidence="1">Uncharacterized protein</fullName>
    </submittedName>
</protein>
<gene>
    <name evidence="1" type="ORF">A2290_01775</name>
</gene>
<reference evidence="1 2" key="1">
    <citation type="journal article" date="2016" name="Nat. Commun.">
        <title>Thousands of microbial genomes shed light on interconnected biogeochemical processes in an aquifer system.</title>
        <authorList>
            <person name="Anantharaman K."/>
            <person name="Brown C.T."/>
            <person name="Hug L.A."/>
            <person name="Sharon I."/>
            <person name="Castelle C.J."/>
            <person name="Probst A.J."/>
            <person name="Thomas B.C."/>
            <person name="Singh A."/>
            <person name="Wilkins M.J."/>
            <person name="Karaoz U."/>
            <person name="Brodie E.L."/>
            <person name="Williams K.H."/>
            <person name="Hubbard S.S."/>
            <person name="Banfield J.F."/>
        </authorList>
    </citation>
    <scope>NUCLEOTIDE SEQUENCE [LARGE SCALE GENOMIC DNA]</scope>
</reference>
<name>A0A1F4S2A9_UNCSA</name>
<accession>A0A1F4S2A9</accession>
<evidence type="ECO:0000313" key="2">
    <source>
        <dbReference type="Proteomes" id="UP000177905"/>
    </source>
</evidence>
<proteinExistence type="predicted"/>